<dbReference type="EMBL" id="JARKIE010000129">
    <property type="protein sequence ID" value="KAJ7679642.1"/>
    <property type="molecule type" value="Genomic_DNA"/>
</dbReference>
<protein>
    <submittedName>
        <fullName evidence="1">Uncharacterized protein</fullName>
    </submittedName>
</protein>
<comment type="caution">
    <text evidence="1">The sequence shown here is derived from an EMBL/GenBank/DDBJ whole genome shotgun (WGS) entry which is preliminary data.</text>
</comment>
<dbReference type="Proteomes" id="UP001221757">
    <property type="component" value="Unassembled WGS sequence"/>
</dbReference>
<name>A0AAD7D5G2_MYCRO</name>
<dbReference type="AlphaFoldDB" id="A0AAD7D5G2"/>
<evidence type="ECO:0000313" key="1">
    <source>
        <dbReference type="EMBL" id="KAJ7679642.1"/>
    </source>
</evidence>
<accession>A0AAD7D5G2</accession>
<evidence type="ECO:0000313" key="2">
    <source>
        <dbReference type="Proteomes" id="UP001221757"/>
    </source>
</evidence>
<keyword evidence="2" id="KW-1185">Reference proteome</keyword>
<proteinExistence type="predicted"/>
<reference evidence="1" key="1">
    <citation type="submission" date="2023-03" db="EMBL/GenBank/DDBJ databases">
        <title>Massive genome expansion in bonnet fungi (Mycena s.s.) driven by repeated elements and novel gene families across ecological guilds.</title>
        <authorList>
            <consortium name="Lawrence Berkeley National Laboratory"/>
            <person name="Harder C.B."/>
            <person name="Miyauchi S."/>
            <person name="Viragh M."/>
            <person name="Kuo A."/>
            <person name="Thoen E."/>
            <person name="Andreopoulos B."/>
            <person name="Lu D."/>
            <person name="Skrede I."/>
            <person name="Drula E."/>
            <person name="Henrissat B."/>
            <person name="Morin E."/>
            <person name="Kohler A."/>
            <person name="Barry K."/>
            <person name="LaButti K."/>
            <person name="Morin E."/>
            <person name="Salamov A."/>
            <person name="Lipzen A."/>
            <person name="Mereny Z."/>
            <person name="Hegedus B."/>
            <person name="Baldrian P."/>
            <person name="Stursova M."/>
            <person name="Weitz H."/>
            <person name="Taylor A."/>
            <person name="Grigoriev I.V."/>
            <person name="Nagy L.G."/>
            <person name="Martin F."/>
            <person name="Kauserud H."/>
        </authorList>
    </citation>
    <scope>NUCLEOTIDE SEQUENCE</scope>
    <source>
        <strain evidence="1">CBHHK067</strain>
    </source>
</reference>
<sequence>MAVNGLASMMNWRDKTFAINDVQRKWDDLKSRSNGRFSSNHWVRTAIRERGWNWMDRVYHLKYHHSHEELLFTPYKPYLLDGNEPAAIYFPQEMHDEIQRMFLMAILQTETD</sequence>
<organism evidence="1 2">
    <name type="scientific">Mycena rosella</name>
    <name type="common">Pink bonnet</name>
    <name type="synonym">Agaricus rosellus</name>
    <dbReference type="NCBI Taxonomy" id="1033263"/>
    <lineage>
        <taxon>Eukaryota</taxon>
        <taxon>Fungi</taxon>
        <taxon>Dikarya</taxon>
        <taxon>Basidiomycota</taxon>
        <taxon>Agaricomycotina</taxon>
        <taxon>Agaricomycetes</taxon>
        <taxon>Agaricomycetidae</taxon>
        <taxon>Agaricales</taxon>
        <taxon>Marasmiineae</taxon>
        <taxon>Mycenaceae</taxon>
        <taxon>Mycena</taxon>
    </lineage>
</organism>
<gene>
    <name evidence="1" type="ORF">B0H17DRAFT_1139064</name>
</gene>